<accession>A0AAW0GTR2</accession>
<gene>
    <name evidence="1" type="ORF">QCA50_001661</name>
</gene>
<dbReference type="Gene3D" id="3.30.559.10">
    <property type="entry name" value="Chloramphenicol acetyltransferase-like domain"/>
    <property type="match status" value="1"/>
</dbReference>
<dbReference type="SUPFAM" id="SSF52777">
    <property type="entry name" value="CoA-dependent acyltransferases"/>
    <property type="match status" value="1"/>
</dbReference>
<dbReference type="AlphaFoldDB" id="A0AAW0GTR2"/>
<protein>
    <submittedName>
        <fullName evidence="1">Uncharacterized protein</fullName>
    </submittedName>
</protein>
<dbReference type="EMBL" id="JASBNA010000002">
    <property type="protein sequence ID" value="KAK7694475.1"/>
    <property type="molecule type" value="Genomic_DNA"/>
</dbReference>
<keyword evidence="2" id="KW-1185">Reference proteome</keyword>
<reference evidence="1 2" key="1">
    <citation type="submission" date="2022-09" db="EMBL/GenBank/DDBJ databases">
        <authorList>
            <person name="Palmer J.M."/>
        </authorList>
    </citation>
    <scope>NUCLEOTIDE SEQUENCE [LARGE SCALE GENOMIC DNA]</scope>
    <source>
        <strain evidence="1 2">DSM 7382</strain>
    </source>
</reference>
<dbReference type="Proteomes" id="UP001385951">
    <property type="component" value="Unassembled WGS sequence"/>
</dbReference>
<sequence>MASFSSFSHSRPKFLSLASRIRRPHVPSYRYNSSRNLSQVVSIAPNLPTTLRNNQVLPLPDGNDLFLQLKPSTIHVFPGGIDTDKFCDALSKTLSRFPHAAGRLSRDGDDWKINLTNSPVPVTLEDSDKDEVIPYEQRHQVVHGDLQAYQVPVSLEGAIMGEDVPLVTFKLTSMKKTGETVLGISWNHVLGDATTLTSLLRTLSQYYQGLPPPPEPRFYRRQWPRPPTGAEGDLLYQRYTPHVAKSYPLADVVAKYTAEAQTACMMDFTFTAANLDELHKRAVRWQPEDEWYNQDSVKLTQQDALTAYLIGLHNRCLDKPIHSLMNMMSYRTREVDGNALYRHPRNAANCVYLPTFDLSTSSSLPELAKGHSSRYY</sequence>
<evidence type="ECO:0000313" key="2">
    <source>
        <dbReference type="Proteomes" id="UP001385951"/>
    </source>
</evidence>
<dbReference type="PANTHER" id="PTHR31642:SF316">
    <property type="entry name" value="PROTEIN ECERIFERUM 26-LIKE"/>
    <property type="match status" value="1"/>
</dbReference>
<dbReference type="InterPro" id="IPR050317">
    <property type="entry name" value="Plant_Fungal_Acyltransferase"/>
</dbReference>
<proteinExistence type="predicted"/>
<dbReference type="PANTHER" id="PTHR31642">
    <property type="entry name" value="TRICHOTHECENE 3-O-ACETYLTRANSFERASE"/>
    <property type="match status" value="1"/>
</dbReference>
<name>A0AAW0GTR2_9APHY</name>
<organism evidence="1 2">
    <name type="scientific">Cerrena zonata</name>
    <dbReference type="NCBI Taxonomy" id="2478898"/>
    <lineage>
        <taxon>Eukaryota</taxon>
        <taxon>Fungi</taxon>
        <taxon>Dikarya</taxon>
        <taxon>Basidiomycota</taxon>
        <taxon>Agaricomycotina</taxon>
        <taxon>Agaricomycetes</taxon>
        <taxon>Polyporales</taxon>
        <taxon>Cerrenaceae</taxon>
        <taxon>Cerrena</taxon>
    </lineage>
</organism>
<comment type="caution">
    <text evidence="1">The sequence shown here is derived from an EMBL/GenBank/DDBJ whole genome shotgun (WGS) entry which is preliminary data.</text>
</comment>
<evidence type="ECO:0000313" key="1">
    <source>
        <dbReference type="EMBL" id="KAK7694475.1"/>
    </source>
</evidence>
<dbReference type="Pfam" id="PF02458">
    <property type="entry name" value="Transferase"/>
    <property type="match status" value="1"/>
</dbReference>
<dbReference type="GO" id="GO:0016747">
    <property type="term" value="F:acyltransferase activity, transferring groups other than amino-acyl groups"/>
    <property type="evidence" value="ECO:0007669"/>
    <property type="project" value="TreeGrafter"/>
</dbReference>
<dbReference type="InterPro" id="IPR023213">
    <property type="entry name" value="CAT-like_dom_sf"/>
</dbReference>